<comment type="similarity">
    <text evidence="2">Belongs to the nicotinamide ribonucleoside (NR) uptake permease (TC 4.B.1) family.</text>
</comment>
<dbReference type="GO" id="GO:0034257">
    <property type="term" value="F:nicotinamide riboside transmembrane transporter activity"/>
    <property type="evidence" value="ECO:0007669"/>
    <property type="project" value="InterPro"/>
</dbReference>
<evidence type="ECO:0000256" key="8">
    <source>
        <dbReference type="SAM" id="Phobius"/>
    </source>
</evidence>
<feature type="transmembrane region" description="Helical" evidence="8">
    <location>
        <begin position="94"/>
        <end position="113"/>
    </location>
</feature>
<proteinExistence type="inferred from homology"/>
<reference evidence="9 10" key="1">
    <citation type="submission" date="2018-06" db="EMBL/GenBank/DDBJ databases">
        <authorList>
            <consortium name="Pathogen Informatics"/>
            <person name="Doyle S."/>
        </authorList>
    </citation>
    <scope>NUCLEOTIDE SEQUENCE [LARGE SCALE GENOMIC DNA]</scope>
    <source>
        <strain evidence="9 10">NCTC4824</strain>
    </source>
</reference>
<dbReference type="NCBIfam" id="TIGR01528">
    <property type="entry name" value="NMN_trans_PnuC"/>
    <property type="match status" value="1"/>
</dbReference>
<evidence type="ECO:0000313" key="10">
    <source>
        <dbReference type="Proteomes" id="UP000249134"/>
    </source>
</evidence>
<keyword evidence="5 8" id="KW-0812">Transmembrane</keyword>
<evidence type="ECO:0000256" key="3">
    <source>
        <dbReference type="ARBA" id="ARBA00022448"/>
    </source>
</evidence>
<dbReference type="EMBL" id="LS483476">
    <property type="protein sequence ID" value="SQI61926.1"/>
    <property type="molecule type" value="Genomic_DNA"/>
</dbReference>
<sequence length="243" mass="28138">MEAEAVQKTTESTFIHYFGIWTWFEKIWLTIFTAITIYLFFAFEDSLIGLVSSLTGMLCVVLVAKGKITNYYFGIINTLTYGYLAYTYGLYGDAMLNLLFYFPAQFIGIYLWGKHRATGNVQGEDVVVARVQKKFRLIVLTILLWALYAIFLVYLGGRSIGLDSATTILSVIAQILMIKRYVEQWLVWILVNILSIAMWIIELIRQDGNDWAIALMWTAFLINSIYGYLNWRKLYKKQEVLTK</sequence>
<gene>
    <name evidence="9" type="primary">pnuC</name>
    <name evidence="9" type="ORF">NCTC4824_03494</name>
</gene>
<evidence type="ECO:0000313" key="9">
    <source>
        <dbReference type="EMBL" id="SQI61926.1"/>
    </source>
</evidence>
<dbReference type="KEGG" id="blen:NCTC4824_03494"/>
<dbReference type="PANTHER" id="PTHR36122">
    <property type="entry name" value="NICOTINAMIDE RIBOSIDE TRANSPORTER PNUC"/>
    <property type="match status" value="1"/>
</dbReference>
<name>A0A2X4WCR9_LEDLE</name>
<accession>A0A2X4WCR9</accession>
<evidence type="ECO:0000256" key="7">
    <source>
        <dbReference type="ARBA" id="ARBA00023136"/>
    </source>
</evidence>
<dbReference type="Pfam" id="PF04973">
    <property type="entry name" value="NMN_transporter"/>
    <property type="match status" value="1"/>
</dbReference>
<feature type="transmembrane region" description="Helical" evidence="8">
    <location>
        <begin position="134"/>
        <end position="154"/>
    </location>
</feature>
<feature type="transmembrane region" description="Helical" evidence="8">
    <location>
        <begin position="47"/>
        <end position="64"/>
    </location>
</feature>
<comment type="subcellular location">
    <subcellularLocation>
        <location evidence="1">Cell membrane</location>
        <topology evidence="1">Multi-pass membrane protein</topology>
    </subcellularLocation>
</comment>
<keyword evidence="6 8" id="KW-1133">Transmembrane helix</keyword>
<dbReference type="STRING" id="1348624.GCA_001591545_02287"/>
<feature type="transmembrane region" description="Helical" evidence="8">
    <location>
        <begin position="211"/>
        <end position="229"/>
    </location>
</feature>
<keyword evidence="4" id="KW-1003">Cell membrane</keyword>
<dbReference type="PANTHER" id="PTHR36122:SF2">
    <property type="entry name" value="NICOTINAMIDE RIBOSIDE TRANSPORTER PNUC"/>
    <property type="match status" value="1"/>
</dbReference>
<evidence type="ECO:0000256" key="1">
    <source>
        <dbReference type="ARBA" id="ARBA00004651"/>
    </source>
</evidence>
<evidence type="ECO:0000256" key="2">
    <source>
        <dbReference type="ARBA" id="ARBA00006669"/>
    </source>
</evidence>
<feature type="transmembrane region" description="Helical" evidence="8">
    <location>
        <begin position="71"/>
        <end position="88"/>
    </location>
</feature>
<protein>
    <submittedName>
        <fullName evidence="9">Nicotinamide mononucleotide transporter PnuC</fullName>
    </submittedName>
</protein>
<evidence type="ECO:0000256" key="6">
    <source>
        <dbReference type="ARBA" id="ARBA00022989"/>
    </source>
</evidence>
<dbReference type="RefSeq" id="WP_066141650.1">
    <property type="nucleotide sequence ID" value="NZ_CBCSGM010000003.1"/>
</dbReference>
<dbReference type="Proteomes" id="UP000249134">
    <property type="component" value="Chromosome 1"/>
</dbReference>
<evidence type="ECO:0000256" key="5">
    <source>
        <dbReference type="ARBA" id="ARBA00022692"/>
    </source>
</evidence>
<organism evidence="9 10">
    <name type="scientific">Lederbergia lenta</name>
    <name type="common">Bacillus lentus</name>
    <dbReference type="NCBI Taxonomy" id="1467"/>
    <lineage>
        <taxon>Bacteria</taxon>
        <taxon>Bacillati</taxon>
        <taxon>Bacillota</taxon>
        <taxon>Bacilli</taxon>
        <taxon>Bacillales</taxon>
        <taxon>Bacillaceae</taxon>
        <taxon>Lederbergia</taxon>
    </lineage>
</organism>
<feature type="transmembrane region" description="Helical" evidence="8">
    <location>
        <begin position="185"/>
        <end position="205"/>
    </location>
</feature>
<feature type="transmembrane region" description="Helical" evidence="8">
    <location>
        <begin position="20"/>
        <end position="41"/>
    </location>
</feature>
<keyword evidence="10" id="KW-1185">Reference proteome</keyword>
<feature type="transmembrane region" description="Helical" evidence="8">
    <location>
        <begin position="160"/>
        <end position="178"/>
    </location>
</feature>
<keyword evidence="7 8" id="KW-0472">Membrane</keyword>
<dbReference type="GO" id="GO:0005886">
    <property type="term" value="C:plasma membrane"/>
    <property type="evidence" value="ECO:0007669"/>
    <property type="project" value="UniProtKB-SubCell"/>
</dbReference>
<keyword evidence="3" id="KW-0813">Transport</keyword>
<dbReference type="InterPro" id="IPR006419">
    <property type="entry name" value="NMN_transpt_PnuC"/>
</dbReference>
<dbReference type="AlphaFoldDB" id="A0A2X4WCR9"/>
<evidence type="ECO:0000256" key="4">
    <source>
        <dbReference type="ARBA" id="ARBA00022475"/>
    </source>
</evidence>